<protein>
    <submittedName>
        <fullName evidence="7">DNA-binding SARP family transcriptional activator</fullName>
    </submittedName>
</protein>
<dbReference type="InterPro" id="IPR005158">
    <property type="entry name" value="BTAD"/>
</dbReference>
<evidence type="ECO:0000256" key="4">
    <source>
        <dbReference type="ARBA" id="ARBA00023163"/>
    </source>
</evidence>
<dbReference type="InterPro" id="IPR001867">
    <property type="entry name" value="OmpR/PhoB-type_DNA-bd"/>
</dbReference>
<comment type="similarity">
    <text evidence="1">Belongs to the AfsR/DnrI/RedD regulatory family.</text>
</comment>
<dbReference type="OrthoDB" id="3817100at2"/>
<dbReference type="Gene3D" id="1.10.10.10">
    <property type="entry name" value="Winged helix-like DNA-binding domain superfamily/Winged helix DNA-binding domain"/>
    <property type="match status" value="1"/>
</dbReference>
<dbReference type="Pfam" id="PF03704">
    <property type="entry name" value="BTAD"/>
    <property type="match status" value="1"/>
</dbReference>
<dbReference type="InterPro" id="IPR051677">
    <property type="entry name" value="AfsR-DnrI-RedD_regulator"/>
</dbReference>
<proteinExistence type="inferred from homology"/>
<dbReference type="PANTHER" id="PTHR35807">
    <property type="entry name" value="TRANSCRIPTIONAL REGULATOR REDD-RELATED"/>
    <property type="match status" value="1"/>
</dbReference>
<dbReference type="InterPro" id="IPR036388">
    <property type="entry name" value="WH-like_DNA-bd_sf"/>
</dbReference>
<gene>
    <name evidence="7" type="ORF">EV193_105134</name>
</gene>
<organism evidence="7 8">
    <name type="scientific">Herbihabitans rhizosphaerae</name>
    <dbReference type="NCBI Taxonomy" id="1872711"/>
    <lineage>
        <taxon>Bacteria</taxon>
        <taxon>Bacillati</taxon>
        <taxon>Actinomycetota</taxon>
        <taxon>Actinomycetes</taxon>
        <taxon>Pseudonocardiales</taxon>
        <taxon>Pseudonocardiaceae</taxon>
        <taxon>Herbihabitans</taxon>
    </lineage>
</organism>
<comment type="caution">
    <text evidence="7">The sequence shown here is derived from an EMBL/GenBank/DDBJ whole genome shotgun (WGS) entry which is preliminary data.</text>
</comment>
<evidence type="ECO:0000313" key="8">
    <source>
        <dbReference type="Proteomes" id="UP000294257"/>
    </source>
</evidence>
<dbReference type="InterPro" id="IPR016032">
    <property type="entry name" value="Sig_transdc_resp-reg_C-effctor"/>
</dbReference>
<dbReference type="GO" id="GO:0000160">
    <property type="term" value="P:phosphorelay signal transduction system"/>
    <property type="evidence" value="ECO:0007669"/>
    <property type="project" value="InterPro"/>
</dbReference>
<keyword evidence="8" id="KW-1185">Reference proteome</keyword>
<dbReference type="InterPro" id="IPR011990">
    <property type="entry name" value="TPR-like_helical_dom_sf"/>
</dbReference>
<dbReference type="SMART" id="SM01043">
    <property type="entry name" value="BTAD"/>
    <property type="match status" value="1"/>
</dbReference>
<evidence type="ECO:0000259" key="5">
    <source>
        <dbReference type="SMART" id="SM00862"/>
    </source>
</evidence>
<keyword evidence="2" id="KW-0805">Transcription regulation</keyword>
<dbReference type="PANTHER" id="PTHR35807:SF1">
    <property type="entry name" value="TRANSCRIPTIONAL REGULATOR REDD"/>
    <property type="match status" value="1"/>
</dbReference>
<evidence type="ECO:0000256" key="1">
    <source>
        <dbReference type="ARBA" id="ARBA00005820"/>
    </source>
</evidence>
<dbReference type="GO" id="GO:0003677">
    <property type="term" value="F:DNA binding"/>
    <property type="evidence" value="ECO:0007669"/>
    <property type="project" value="UniProtKB-KW"/>
</dbReference>
<dbReference type="Gene3D" id="1.25.40.10">
    <property type="entry name" value="Tetratricopeptide repeat domain"/>
    <property type="match status" value="1"/>
</dbReference>
<name>A0A4Q7KMN9_9PSEU</name>
<feature type="domain" description="OmpR/PhoB-type" evidence="5">
    <location>
        <begin position="19"/>
        <end position="90"/>
    </location>
</feature>
<feature type="domain" description="Bacterial transcriptional activator" evidence="6">
    <location>
        <begin position="97"/>
        <end position="241"/>
    </location>
</feature>
<dbReference type="EMBL" id="SGWQ01000005">
    <property type="protein sequence ID" value="RZS37576.1"/>
    <property type="molecule type" value="Genomic_DNA"/>
</dbReference>
<keyword evidence="4" id="KW-0804">Transcription</keyword>
<dbReference type="CDD" id="cd15831">
    <property type="entry name" value="BTAD"/>
    <property type="match status" value="1"/>
</dbReference>
<dbReference type="Proteomes" id="UP000294257">
    <property type="component" value="Unassembled WGS sequence"/>
</dbReference>
<evidence type="ECO:0000256" key="2">
    <source>
        <dbReference type="ARBA" id="ARBA00023015"/>
    </source>
</evidence>
<evidence type="ECO:0000313" key="7">
    <source>
        <dbReference type="EMBL" id="RZS37576.1"/>
    </source>
</evidence>
<keyword evidence="3 7" id="KW-0238">DNA-binding</keyword>
<reference evidence="7 8" key="1">
    <citation type="submission" date="2019-02" db="EMBL/GenBank/DDBJ databases">
        <title>Genomic Encyclopedia of Type Strains, Phase IV (KMG-IV): sequencing the most valuable type-strain genomes for metagenomic binning, comparative biology and taxonomic classification.</title>
        <authorList>
            <person name="Goeker M."/>
        </authorList>
    </citation>
    <scope>NUCLEOTIDE SEQUENCE [LARGE SCALE GENOMIC DNA]</scope>
    <source>
        <strain evidence="7 8">DSM 101727</strain>
    </source>
</reference>
<evidence type="ECO:0000256" key="3">
    <source>
        <dbReference type="ARBA" id="ARBA00023125"/>
    </source>
</evidence>
<dbReference type="AlphaFoldDB" id="A0A4Q7KMN9"/>
<dbReference type="GO" id="GO:0006355">
    <property type="term" value="P:regulation of DNA-templated transcription"/>
    <property type="evidence" value="ECO:0007669"/>
    <property type="project" value="InterPro"/>
</dbReference>
<dbReference type="SUPFAM" id="SSF48452">
    <property type="entry name" value="TPR-like"/>
    <property type="match status" value="1"/>
</dbReference>
<dbReference type="SUPFAM" id="SSF46894">
    <property type="entry name" value="C-terminal effector domain of the bipartite response regulators"/>
    <property type="match status" value="1"/>
</dbReference>
<dbReference type="SMART" id="SM00862">
    <property type="entry name" value="Trans_reg_C"/>
    <property type="match status" value="1"/>
</dbReference>
<evidence type="ECO:0000259" key="6">
    <source>
        <dbReference type="SMART" id="SM01043"/>
    </source>
</evidence>
<sequence length="249" mass="28051">MNDMVLFGLLGPLRVRHGGTEIDVGADKPRTVLTALLAAPNTWVPTEAIIDAVWPHARPPSVRDNLKTYVWMLRGALPGRIEGRPGAYRILVDDHELDTRLFEHSYLEARRLLASGSPAAATTRLRAALRLWRGEPFTPLDSDHATTEAARLRELRWRSREALTDSLLATDRAGEAIRELQAMLAEDPLRELTWYRLLVALDLDGRRSDALAAYHRARHHLRTELGVEPGRELRTVYQRLLITEPALTG</sequence>
<accession>A0A4Q7KMN9</accession>